<keyword evidence="6" id="KW-1185">Reference proteome</keyword>
<dbReference type="InterPro" id="IPR036390">
    <property type="entry name" value="WH_DNA-bd_sf"/>
</dbReference>
<protein>
    <submittedName>
        <fullName evidence="5">GntR family transcriptional regulator</fullName>
    </submittedName>
</protein>
<dbReference type="Pfam" id="PF07729">
    <property type="entry name" value="FCD"/>
    <property type="match status" value="1"/>
</dbReference>
<proteinExistence type="predicted"/>
<evidence type="ECO:0000313" key="6">
    <source>
        <dbReference type="Proteomes" id="UP001209083"/>
    </source>
</evidence>
<dbReference type="SUPFAM" id="SSF46785">
    <property type="entry name" value="Winged helix' DNA-binding domain"/>
    <property type="match status" value="1"/>
</dbReference>
<dbReference type="EMBL" id="CP090958">
    <property type="protein sequence ID" value="WGW11302.1"/>
    <property type="molecule type" value="Genomic_DNA"/>
</dbReference>
<dbReference type="SMART" id="SM00895">
    <property type="entry name" value="FCD"/>
    <property type="match status" value="1"/>
</dbReference>
<dbReference type="CDD" id="cd07377">
    <property type="entry name" value="WHTH_GntR"/>
    <property type="match status" value="1"/>
</dbReference>
<dbReference type="PROSITE" id="PS50949">
    <property type="entry name" value="HTH_GNTR"/>
    <property type="match status" value="1"/>
</dbReference>
<evidence type="ECO:0000256" key="1">
    <source>
        <dbReference type="ARBA" id="ARBA00023015"/>
    </source>
</evidence>
<dbReference type="InterPro" id="IPR011711">
    <property type="entry name" value="GntR_C"/>
</dbReference>
<evidence type="ECO:0000259" key="4">
    <source>
        <dbReference type="PROSITE" id="PS50949"/>
    </source>
</evidence>
<keyword evidence="2" id="KW-0238">DNA-binding</keyword>
<dbReference type="Pfam" id="PF00392">
    <property type="entry name" value="GntR"/>
    <property type="match status" value="1"/>
</dbReference>
<dbReference type="InterPro" id="IPR000524">
    <property type="entry name" value="Tscrpt_reg_HTH_GntR"/>
</dbReference>
<evidence type="ECO:0000256" key="3">
    <source>
        <dbReference type="ARBA" id="ARBA00023163"/>
    </source>
</evidence>
<dbReference type="PANTHER" id="PTHR43537:SF45">
    <property type="entry name" value="GNTR FAMILY REGULATORY PROTEIN"/>
    <property type="match status" value="1"/>
</dbReference>
<accession>A0ABY8QQN8</accession>
<organism evidence="5 6">
    <name type="scientific">Saxibacter everestensis</name>
    <dbReference type="NCBI Taxonomy" id="2909229"/>
    <lineage>
        <taxon>Bacteria</taxon>
        <taxon>Bacillati</taxon>
        <taxon>Actinomycetota</taxon>
        <taxon>Actinomycetes</taxon>
        <taxon>Micrococcales</taxon>
        <taxon>Brevibacteriaceae</taxon>
        <taxon>Saxibacter</taxon>
    </lineage>
</organism>
<name>A0ABY8QQN8_9MICO</name>
<dbReference type="InterPro" id="IPR008920">
    <property type="entry name" value="TF_FadR/GntR_C"/>
</dbReference>
<reference evidence="5 6" key="1">
    <citation type="submission" date="2023-05" db="EMBL/GenBank/DDBJ databases">
        <title>Lithophilousrod everest ZFBP1038 complete genpme.</title>
        <authorList>
            <person name="Tian M."/>
        </authorList>
    </citation>
    <scope>NUCLEOTIDE SEQUENCE [LARGE SCALE GENOMIC DNA]</scope>
    <source>
        <strain evidence="5 6">ZFBP1038</strain>
    </source>
</reference>
<evidence type="ECO:0000256" key="2">
    <source>
        <dbReference type="ARBA" id="ARBA00023125"/>
    </source>
</evidence>
<gene>
    <name evidence="5" type="ORF">LWF01_14575</name>
</gene>
<dbReference type="InterPro" id="IPR036388">
    <property type="entry name" value="WH-like_DNA-bd_sf"/>
</dbReference>
<dbReference type="Proteomes" id="UP001209083">
    <property type="component" value="Chromosome"/>
</dbReference>
<dbReference type="Gene3D" id="1.10.10.10">
    <property type="entry name" value="Winged helix-like DNA-binding domain superfamily/Winged helix DNA-binding domain"/>
    <property type="match status" value="1"/>
</dbReference>
<dbReference type="PRINTS" id="PR00035">
    <property type="entry name" value="HTHGNTR"/>
</dbReference>
<sequence>MPGIDGLSALEGRPTSVLIADQLRERIVDGSFSPGEQVTEAQLAAKLRVSRGPVREALQRLSQEGLLVSHRNRGVFVLELTPHDVREIYAARQAIELSALDAIRYGGEDQLASTVSKLRAIVAKMPDVVAEGNWRRLAELDLSFHTTFVDGSGNSRLSRIYSTLAAESRICIMSLEVRYPRVHALVEEHEVIVDLLDEHKFDELHGAIVKHMATAIADLTASMNV</sequence>
<evidence type="ECO:0000313" key="5">
    <source>
        <dbReference type="EMBL" id="WGW11302.1"/>
    </source>
</evidence>
<dbReference type="PANTHER" id="PTHR43537">
    <property type="entry name" value="TRANSCRIPTIONAL REGULATOR, GNTR FAMILY"/>
    <property type="match status" value="1"/>
</dbReference>
<dbReference type="RefSeq" id="WP_349638089.1">
    <property type="nucleotide sequence ID" value="NZ_CP090958.1"/>
</dbReference>
<keyword evidence="1" id="KW-0805">Transcription regulation</keyword>
<feature type="domain" description="HTH gntR-type" evidence="4">
    <location>
        <begin position="13"/>
        <end position="80"/>
    </location>
</feature>
<dbReference type="SUPFAM" id="SSF48008">
    <property type="entry name" value="GntR ligand-binding domain-like"/>
    <property type="match status" value="1"/>
</dbReference>
<dbReference type="SMART" id="SM00345">
    <property type="entry name" value="HTH_GNTR"/>
    <property type="match status" value="1"/>
</dbReference>
<dbReference type="Gene3D" id="1.20.120.530">
    <property type="entry name" value="GntR ligand-binding domain-like"/>
    <property type="match status" value="1"/>
</dbReference>
<keyword evidence="3" id="KW-0804">Transcription</keyword>